<keyword evidence="4" id="KW-0479">Metal-binding</keyword>
<dbReference type="PANTHER" id="PTHR23135:SF7">
    <property type="entry name" value="LIPID II ISOGLUTAMINYL SYNTHASE (GLUTAMINE-HYDROLYZING) SUBUNIT MURT"/>
    <property type="match status" value="1"/>
</dbReference>
<dbReference type="PROSITE" id="PS01011">
    <property type="entry name" value="FOLYLPOLYGLU_SYNT_1"/>
    <property type="match status" value="1"/>
</dbReference>
<dbReference type="InterPro" id="IPR036565">
    <property type="entry name" value="Mur-like_cat_sf"/>
</dbReference>
<evidence type="ECO:0000259" key="5">
    <source>
        <dbReference type="Pfam" id="PF08245"/>
    </source>
</evidence>
<dbReference type="GO" id="GO:0005524">
    <property type="term" value="F:ATP binding"/>
    <property type="evidence" value="ECO:0007669"/>
    <property type="project" value="UniProtKB-UniRule"/>
</dbReference>
<gene>
    <name evidence="4" type="primary">murT</name>
    <name evidence="7" type="ORF">A2Z42_01660</name>
</gene>
<keyword evidence="4" id="KW-0961">Cell wall biogenesis/degradation</keyword>
<dbReference type="Pfam" id="PF08245">
    <property type="entry name" value="Mur_ligase_M"/>
    <property type="match status" value="2"/>
</dbReference>
<dbReference type="AlphaFoldDB" id="A0A1G1WJF4"/>
<keyword evidence="4" id="KW-0133">Cell shape</keyword>
<comment type="catalytic activity">
    <reaction evidence="4">
        <text>beta-D-GlcNAc-(1-&gt;4)-Mur2Ac(oyl-L-Ala-gamma-D-Glu-L-Lys-D-Ala-D-Ala)-di-trans,octa-cis-undecaprenyl diphosphate + L-glutamine + ATP + H2O = beta-D-GlcNAc-(1-&gt;4)-Mur2Ac(oyl-L-Ala-D-isoglutaminyl-L-Lys-D-Ala-D-Ala)-di-trans,octa-cis-undecaprenyl diphosphate + L-glutamate + ADP + phosphate + H(+)</text>
        <dbReference type="Rhea" id="RHEA:57928"/>
        <dbReference type="ChEBI" id="CHEBI:15377"/>
        <dbReference type="ChEBI" id="CHEBI:15378"/>
        <dbReference type="ChEBI" id="CHEBI:29985"/>
        <dbReference type="ChEBI" id="CHEBI:30616"/>
        <dbReference type="ChEBI" id="CHEBI:43474"/>
        <dbReference type="ChEBI" id="CHEBI:58359"/>
        <dbReference type="ChEBI" id="CHEBI:60033"/>
        <dbReference type="ChEBI" id="CHEBI:62233"/>
        <dbReference type="ChEBI" id="CHEBI:456216"/>
        <dbReference type="EC" id="6.3.5.13"/>
    </reaction>
</comment>
<proteinExistence type="inferred from homology"/>
<comment type="catalytic activity">
    <reaction evidence="4">
        <text>beta-D-GlcNAc-(1-&gt;4)-Mur2Ac(oyl-L-Ala-gamma-D-Glu-L-Lys-D-Ala-D-Ala)-di-trans,octa-cis-undecaprenyl diphosphate + ATP = beta-D-GlcNAc-(1-&gt;4)-Mur2Ac(oyl-L-Ala-gamma-D-O-P-Glu-L-Lys-D-Ala-D-Ala)-di-trans,octa-cis-undecaprenyl diphosphate + ADP</text>
        <dbReference type="Rhea" id="RHEA:59488"/>
        <dbReference type="ChEBI" id="CHEBI:30616"/>
        <dbReference type="ChEBI" id="CHEBI:60033"/>
        <dbReference type="ChEBI" id="CHEBI:143132"/>
        <dbReference type="ChEBI" id="CHEBI:456216"/>
    </reaction>
</comment>
<feature type="binding site" evidence="4">
    <location>
        <position position="233"/>
    </location>
    <ligand>
        <name>Zn(2+)</name>
        <dbReference type="ChEBI" id="CHEBI:29105"/>
    </ligand>
</feature>
<evidence type="ECO:0000256" key="2">
    <source>
        <dbReference type="ARBA" id="ARBA00022741"/>
    </source>
</evidence>
<accession>A0A1G1WJF4</accession>
<feature type="domain" description="Mur ligase central" evidence="5">
    <location>
        <begin position="230"/>
        <end position="291"/>
    </location>
</feature>
<dbReference type="EMBL" id="MHCU01000040">
    <property type="protein sequence ID" value="OGY27357.1"/>
    <property type="molecule type" value="Genomic_DNA"/>
</dbReference>
<comment type="function">
    <text evidence="4">The lipid II isoglutaminyl synthase complex catalyzes the formation of alpha-D-isoglutamine in the cell wall lipid II stem peptide. The MurT subunit catalyzes the ATP-dependent amidation of D-glutamate residue of lipid II, converting it to an isoglutamine residue.</text>
</comment>
<comment type="subunit">
    <text evidence="4">Forms a heterodimer with GatD.</text>
</comment>
<keyword evidence="4" id="KW-0862">Zinc</keyword>
<comment type="catalytic activity">
    <reaction evidence="4">
        <text>beta-D-GlcNAc-(1-&gt;4)-Mur2Ac(oyl-L-Ala-gamma-D-O-P-Glu-L-Lys-D-Ala-D-Ala)-di-trans,octa-cis-undecaprenyl diphosphate + NH4(+) = beta-D-GlcNAc-(1-&gt;4)-Mur2Ac(oyl-L-Ala-D-isoglutaminyl-L-Lys-D-Ala-D-Ala)-di-trans,octa-cis-undecaprenyl diphosphate + phosphate + H(+)</text>
        <dbReference type="Rhea" id="RHEA:57932"/>
        <dbReference type="ChEBI" id="CHEBI:15378"/>
        <dbReference type="ChEBI" id="CHEBI:28938"/>
        <dbReference type="ChEBI" id="CHEBI:43474"/>
        <dbReference type="ChEBI" id="CHEBI:62233"/>
        <dbReference type="ChEBI" id="CHEBI:143132"/>
    </reaction>
</comment>
<dbReference type="SUPFAM" id="SSF53623">
    <property type="entry name" value="MurD-like peptide ligases, catalytic domain"/>
    <property type="match status" value="1"/>
</dbReference>
<reference evidence="7 8" key="1">
    <citation type="journal article" date="2016" name="Nat. Commun.">
        <title>Thousands of microbial genomes shed light on interconnected biogeochemical processes in an aquifer system.</title>
        <authorList>
            <person name="Anantharaman K."/>
            <person name="Brown C.T."/>
            <person name="Hug L.A."/>
            <person name="Sharon I."/>
            <person name="Castelle C.J."/>
            <person name="Probst A.J."/>
            <person name="Thomas B.C."/>
            <person name="Singh A."/>
            <person name="Wilkins M.J."/>
            <person name="Karaoz U."/>
            <person name="Brodie E.L."/>
            <person name="Williams K.H."/>
            <person name="Hubbard S.S."/>
            <person name="Banfield J.F."/>
        </authorList>
    </citation>
    <scope>NUCLEOTIDE SEQUENCE [LARGE SCALE GENOMIC DNA]</scope>
</reference>
<dbReference type="HAMAP" id="MF_02214">
    <property type="entry name" value="Lipid_II_synth_MurT"/>
    <property type="match status" value="1"/>
</dbReference>
<feature type="binding site" evidence="4">
    <location>
        <position position="236"/>
    </location>
    <ligand>
        <name>Zn(2+)</name>
        <dbReference type="ChEBI" id="CHEBI:29105"/>
    </ligand>
</feature>
<evidence type="ECO:0000256" key="3">
    <source>
        <dbReference type="ARBA" id="ARBA00022840"/>
    </source>
</evidence>
<dbReference type="Gene3D" id="3.40.1190.10">
    <property type="entry name" value="Mur-like, catalytic domain"/>
    <property type="match status" value="1"/>
</dbReference>
<dbReference type="GO" id="GO:0140282">
    <property type="term" value="F:carbon-nitrogen ligase activity on lipid II"/>
    <property type="evidence" value="ECO:0007669"/>
    <property type="project" value="UniProtKB-UniRule"/>
</dbReference>
<feature type="active site" evidence="4">
    <location>
        <position position="365"/>
    </location>
</feature>
<dbReference type="InterPro" id="IPR018109">
    <property type="entry name" value="Folylpolyglutamate_synth_CS"/>
</dbReference>
<evidence type="ECO:0000259" key="6">
    <source>
        <dbReference type="Pfam" id="PF08353"/>
    </source>
</evidence>
<evidence type="ECO:0000256" key="1">
    <source>
        <dbReference type="ARBA" id="ARBA00022598"/>
    </source>
</evidence>
<evidence type="ECO:0000256" key="4">
    <source>
        <dbReference type="HAMAP-Rule" id="MF_02214"/>
    </source>
</evidence>
<feature type="domain" description="Mur ligase central" evidence="5">
    <location>
        <begin position="55"/>
        <end position="206"/>
    </location>
</feature>
<dbReference type="PANTHER" id="PTHR23135">
    <property type="entry name" value="MUR LIGASE FAMILY MEMBER"/>
    <property type="match status" value="1"/>
</dbReference>
<dbReference type="Pfam" id="PF08353">
    <property type="entry name" value="MurT_C"/>
    <property type="match status" value="1"/>
</dbReference>
<dbReference type="GO" id="GO:0008360">
    <property type="term" value="P:regulation of cell shape"/>
    <property type="evidence" value="ECO:0007669"/>
    <property type="project" value="UniProtKB-KW"/>
</dbReference>
<keyword evidence="3 4" id="KW-0067">ATP-binding</keyword>
<dbReference type="GO" id="GO:0071555">
    <property type="term" value="P:cell wall organization"/>
    <property type="evidence" value="ECO:0007669"/>
    <property type="project" value="UniProtKB-KW"/>
</dbReference>
<dbReference type="GO" id="GO:0009252">
    <property type="term" value="P:peptidoglycan biosynthetic process"/>
    <property type="evidence" value="ECO:0007669"/>
    <property type="project" value="UniProtKB-UniRule"/>
</dbReference>
<feature type="domain" description="Lipid II isoglutaminyl synthase (glutamine-hydrolyzing) subunit MurT C-terminal" evidence="6">
    <location>
        <begin position="329"/>
        <end position="441"/>
    </location>
</feature>
<comment type="similarity">
    <text evidence="4">Belongs to the MurCDEF family. MurT subfamily.</text>
</comment>
<feature type="binding site" evidence="4">
    <location>
        <position position="211"/>
    </location>
    <ligand>
        <name>Zn(2+)</name>
        <dbReference type="ChEBI" id="CHEBI:29105"/>
    </ligand>
</feature>
<evidence type="ECO:0000313" key="7">
    <source>
        <dbReference type="EMBL" id="OGY27357.1"/>
    </source>
</evidence>
<dbReference type="InterPro" id="IPR013221">
    <property type="entry name" value="Mur_ligase_cen"/>
</dbReference>
<dbReference type="InterPro" id="IPR043703">
    <property type="entry name" value="Lipid_II_synth_MurT"/>
</dbReference>
<organism evidence="7 8">
    <name type="scientific">Candidatus Woykebacteria bacterium RBG_19FT_COMBO_43_10</name>
    <dbReference type="NCBI Taxonomy" id="1802598"/>
    <lineage>
        <taxon>Bacteria</taxon>
        <taxon>Candidatus Woykeibacteriota</taxon>
    </lineage>
</organism>
<name>A0A1G1WJF4_9BACT</name>
<protein>
    <recommendedName>
        <fullName evidence="4">Lipid II isoglutaminyl synthase (glutamine-hydrolyzing) subunit MurT</fullName>
        <ecNumber evidence="4">6.3.5.13</ecNumber>
    </recommendedName>
</protein>
<comment type="pathway">
    <text evidence="4">Cell wall biogenesis; peptidoglycan biosynthesis.</text>
</comment>
<dbReference type="Proteomes" id="UP000176645">
    <property type="component" value="Unassembled WGS sequence"/>
</dbReference>
<evidence type="ECO:0000313" key="8">
    <source>
        <dbReference type="Proteomes" id="UP000176645"/>
    </source>
</evidence>
<dbReference type="UniPathway" id="UPA00219"/>
<feature type="binding site" evidence="4">
    <location>
        <position position="214"/>
    </location>
    <ligand>
        <name>Zn(2+)</name>
        <dbReference type="ChEBI" id="CHEBI:29105"/>
    </ligand>
</feature>
<dbReference type="GO" id="GO:0004326">
    <property type="term" value="F:tetrahydrofolylpolyglutamate synthase activity"/>
    <property type="evidence" value="ECO:0007669"/>
    <property type="project" value="InterPro"/>
</dbReference>
<keyword evidence="1 4" id="KW-0436">Ligase</keyword>
<comment type="caution">
    <text evidence="7">The sequence shown here is derived from an EMBL/GenBank/DDBJ whole genome shotgun (WGS) entry which is preliminary data.</text>
</comment>
<dbReference type="InterPro" id="IPR013564">
    <property type="entry name" value="MurT_C"/>
</dbReference>
<dbReference type="EC" id="6.3.5.13" evidence="4"/>
<keyword evidence="2 4" id="KW-0547">Nucleotide-binding</keyword>
<dbReference type="GO" id="GO:0008270">
    <property type="term" value="F:zinc ion binding"/>
    <property type="evidence" value="ECO:0007669"/>
    <property type="project" value="UniProtKB-UniRule"/>
</dbReference>
<sequence length="460" mass="51019">MDIRFISAISAAKILKTIIRISGGGGTAAPGLLAENLDPRVLKKLGSYYDGSVLVTGTNGKTTTSRLIGSILDKAKVPFVHNRAGSNLLRGLTGTLIENISFRGNIKKLALLEVDELTLPAAHSSLDPRVIVFNNLFRDQLDRYGEVDKIQKIWQRTLRQLDPTTVLALNSDDQSIAHLGPDSQARVIFFGIEDESLALGRLPHASDFTSCISCGDQLRFDRVYLSHLGKYRCTTCGLKRPKPDVYAEKVFLDDEQGFTANIVTPKGTIQIKVPLPGIYNVYNTLAAVSAALALNIELPAINKGLQSALPAFGRTETLNIDGKRVFLGLVKNRTGFNEILRLLFSKRSDKHLLIIINDLIADGKDVSWLWDVDFEEIFSKNLVKRIRVSGLRAIDMALRIKYANRDVLPQIEENIETAVQISLEEVPKGETLYILPTYTAMLSLKKMLAQRGLSNQFWED</sequence>
<keyword evidence="4" id="KW-0573">Peptidoglycan synthesis</keyword>